<dbReference type="EMBL" id="FWZT01000002">
    <property type="protein sequence ID" value="SME98235.1"/>
    <property type="molecule type" value="Genomic_DNA"/>
</dbReference>
<evidence type="ECO:0000313" key="1">
    <source>
        <dbReference type="EMBL" id="SME98235.1"/>
    </source>
</evidence>
<evidence type="ECO:0000313" key="2">
    <source>
        <dbReference type="Proteomes" id="UP000192907"/>
    </source>
</evidence>
<dbReference type="AlphaFoldDB" id="A0A1Y6B9N3"/>
<dbReference type="Proteomes" id="UP000192907">
    <property type="component" value="Unassembled WGS sequence"/>
</dbReference>
<name>A0A1Y6B9N3_9BACT</name>
<protein>
    <submittedName>
        <fullName evidence="1">Uncharacterized protein</fullName>
    </submittedName>
</protein>
<proteinExistence type="predicted"/>
<keyword evidence="2" id="KW-1185">Reference proteome</keyword>
<sequence length="249" mass="28252">MKIMMDLLVTLIEKWLEPDYRTVAALVRKSGVSESSLRRIMNRTVTPGETNVRKLLDIIATPSEYHEVMSAMFPGSKENKVYVEPGPRQVNSENLDDYYKDDHLGFKIFAATSNMKGYSKAALEKLLGTEGKRKIDKLLTAGALEEKAGRLYSEELFLSNDDVILDLCTKAPDLVRNNLDKLKGYFFSADRYTEEELELIADGFRNLIGLIEQINTSKDKTQNGRPTVVSLCFGSIDDEEFREKNNDDF</sequence>
<dbReference type="STRING" id="1513793.SAMN06296036_102434"/>
<organism evidence="1 2">
    <name type="scientific">Pseudobacteriovorax antillogorgiicola</name>
    <dbReference type="NCBI Taxonomy" id="1513793"/>
    <lineage>
        <taxon>Bacteria</taxon>
        <taxon>Pseudomonadati</taxon>
        <taxon>Bdellovibrionota</taxon>
        <taxon>Oligoflexia</taxon>
        <taxon>Oligoflexales</taxon>
        <taxon>Pseudobacteriovoracaceae</taxon>
        <taxon>Pseudobacteriovorax</taxon>
    </lineage>
</organism>
<reference evidence="2" key="1">
    <citation type="submission" date="2017-04" db="EMBL/GenBank/DDBJ databases">
        <authorList>
            <person name="Varghese N."/>
            <person name="Submissions S."/>
        </authorList>
    </citation>
    <scope>NUCLEOTIDE SEQUENCE [LARGE SCALE GENOMIC DNA]</scope>
    <source>
        <strain evidence="2">RKEM611</strain>
    </source>
</reference>
<dbReference type="RefSeq" id="WP_132314920.1">
    <property type="nucleotide sequence ID" value="NZ_FWZT01000002.1"/>
</dbReference>
<gene>
    <name evidence="1" type="ORF">SAMN06296036_102434</name>
</gene>
<accession>A0A1Y6B9N3</accession>